<dbReference type="Proteomes" id="UP001551482">
    <property type="component" value="Unassembled WGS sequence"/>
</dbReference>
<evidence type="ECO:0000313" key="2">
    <source>
        <dbReference type="Proteomes" id="UP001551482"/>
    </source>
</evidence>
<dbReference type="EMBL" id="JBEZFP010000005">
    <property type="protein sequence ID" value="MEU8132491.1"/>
    <property type="molecule type" value="Genomic_DNA"/>
</dbReference>
<accession>A0ABV3D9T7</accession>
<evidence type="ECO:0000313" key="1">
    <source>
        <dbReference type="EMBL" id="MEU8132491.1"/>
    </source>
</evidence>
<comment type="caution">
    <text evidence="1">The sequence shown here is derived from an EMBL/GenBank/DDBJ whole genome shotgun (WGS) entry which is preliminary data.</text>
</comment>
<gene>
    <name evidence="1" type="ORF">AB0C36_03195</name>
</gene>
<keyword evidence="2" id="KW-1185">Reference proteome</keyword>
<reference evidence="1 2" key="1">
    <citation type="submission" date="2024-06" db="EMBL/GenBank/DDBJ databases">
        <title>The Natural Products Discovery Center: Release of the First 8490 Sequenced Strains for Exploring Actinobacteria Biosynthetic Diversity.</title>
        <authorList>
            <person name="Kalkreuter E."/>
            <person name="Kautsar S.A."/>
            <person name="Yang D."/>
            <person name="Bader C.D."/>
            <person name="Teijaro C.N."/>
            <person name="Fluegel L."/>
            <person name="Davis C.M."/>
            <person name="Simpson J.R."/>
            <person name="Lauterbach L."/>
            <person name="Steele A.D."/>
            <person name="Gui C."/>
            <person name="Meng S."/>
            <person name="Li G."/>
            <person name="Viehrig K."/>
            <person name="Ye F."/>
            <person name="Su P."/>
            <person name="Kiefer A.F."/>
            <person name="Nichols A."/>
            <person name="Cepeda A.J."/>
            <person name="Yan W."/>
            <person name="Fan B."/>
            <person name="Jiang Y."/>
            <person name="Adhikari A."/>
            <person name="Zheng C.-J."/>
            <person name="Schuster L."/>
            <person name="Cowan T.M."/>
            <person name="Smanski M.J."/>
            <person name="Chevrette M.G."/>
            <person name="De Carvalho L.P.S."/>
            <person name="Shen B."/>
        </authorList>
    </citation>
    <scope>NUCLEOTIDE SEQUENCE [LARGE SCALE GENOMIC DNA]</scope>
    <source>
        <strain evidence="1 2">NPDC048946</strain>
    </source>
</reference>
<proteinExistence type="predicted"/>
<protein>
    <submittedName>
        <fullName evidence="1">Uncharacterized protein</fullName>
    </submittedName>
</protein>
<name>A0ABV3D9T7_9ACTN</name>
<organism evidence="1 2">
    <name type="scientific">Streptodolium elevatio</name>
    <dbReference type="NCBI Taxonomy" id="3157996"/>
    <lineage>
        <taxon>Bacteria</taxon>
        <taxon>Bacillati</taxon>
        <taxon>Actinomycetota</taxon>
        <taxon>Actinomycetes</taxon>
        <taxon>Kitasatosporales</taxon>
        <taxon>Streptomycetaceae</taxon>
        <taxon>Streptodolium</taxon>
    </lineage>
</organism>
<dbReference type="RefSeq" id="WP_358348399.1">
    <property type="nucleotide sequence ID" value="NZ_JBEZFP010000005.1"/>
</dbReference>
<sequence length="46" mass="5212">MSARGELIKATYYYIGFQWNGTDAGSRVCVDNHDLQAYRQRGDGAR</sequence>